<evidence type="ECO:0000313" key="2">
    <source>
        <dbReference type="Proteomes" id="UP000078546"/>
    </source>
</evidence>
<dbReference type="EMBL" id="FLQV01001022">
    <property type="protein sequence ID" value="SBS98923.1"/>
    <property type="molecule type" value="Genomic_DNA"/>
</dbReference>
<reference evidence="2" key="1">
    <citation type="submission" date="2016-05" db="EMBL/GenBank/DDBJ databases">
        <authorList>
            <person name="Naeem Raeece"/>
        </authorList>
    </citation>
    <scope>NUCLEOTIDE SEQUENCE [LARGE SCALE GENOMIC DNA]</scope>
</reference>
<dbReference type="AlphaFoldDB" id="A0A1A8X2U3"/>
<sequence length="271" mass="31740">MGSKGIDDVESILKGLPSYAIYKKFSELHDVEFCQKHFTNLLNLRNTNNNITEFCNNISGIAKHLSENIEGNDISENCEYVNFYIYDRFKIKFRPYSQVTNKILSSIDLDWYLMKTNLLKNKCSFKFYHNIDVDKWNDMKIIYDYKNNYNYIKENTKDYATCKKYEKYLNEVKTIYNKKNSECCDKNNDQCGIFFFKCNTIKSPDTLLREINCPGLAKDNFHETEADGNKDSSNNGSLKTSMVAISPFIGILASFFFSYKDHGYEVKYNKL</sequence>
<evidence type="ECO:0000313" key="1">
    <source>
        <dbReference type="EMBL" id="SBS98923.1"/>
    </source>
</evidence>
<name>A0A1A8X2U3_PLAOA</name>
<dbReference type="Proteomes" id="UP000078546">
    <property type="component" value="Unassembled WGS sequence"/>
</dbReference>
<dbReference type="Pfam" id="PF05795">
    <property type="entry name" value="Plasmodium_Vir"/>
    <property type="match status" value="1"/>
</dbReference>
<proteinExistence type="predicted"/>
<accession>A0A1A8X2U3</accession>
<dbReference type="InterPro" id="IPR008780">
    <property type="entry name" value="Plasmodium_Vir"/>
</dbReference>
<organism evidence="1 2">
    <name type="scientific">Plasmodium ovale curtisi</name>
    <dbReference type="NCBI Taxonomy" id="864141"/>
    <lineage>
        <taxon>Eukaryota</taxon>
        <taxon>Sar</taxon>
        <taxon>Alveolata</taxon>
        <taxon>Apicomplexa</taxon>
        <taxon>Aconoidasida</taxon>
        <taxon>Haemosporida</taxon>
        <taxon>Plasmodiidae</taxon>
        <taxon>Plasmodium</taxon>
        <taxon>Plasmodium (Plasmodium)</taxon>
    </lineage>
</organism>
<gene>
    <name evidence="1" type="ORF">POVCU1_049630</name>
</gene>
<protein>
    <submittedName>
        <fullName evidence="1">PIR Superfamily Protein</fullName>
    </submittedName>
</protein>